<evidence type="ECO:0000256" key="6">
    <source>
        <dbReference type="ARBA" id="ARBA00022801"/>
    </source>
</evidence>
<evidence type="ECO:0000256" key="13">
    <source>
        <dbReference type="ARBA" id="ARBA00047995"/>
    </source>
</evidence>
<proteinExistence type="inferred from homology"/>
<evidence type="ECO:0000313" key="18">
    <source>
        <dbReference type="Proteomes" id="UP000827284"/>
    </source>
</evidence>
<keyword evidence="9 14" id="KW-0238">DNA-binding</keyword>
<evidence type="ECO:0000256" key="12">
    <source>
        <dbReference type="ARBA" id="ARBA00042301"/>
    </source>
</evidence>
<reference evidence="17" key="2">
    <citation type="journal article" date="2022" name="Microbiol. Resour. Announc.">
        <title>Whole-Genome Sequence of Entomortierella parvispora E1425, a Mucoromycotan Fungus Associated with Burkholderiaceae-Related Endosymbiotic Bacteria.</title>
        <authorList>
            <person name="Herlambang A."/>
            <person name="Guo Y."/>
            <person name="Takashima Y."/>
            <person name="Narisawa K."/>
            <person name="Ohta H."/>
            <person name="Nishizawa T."/>
        </authorList>
    </citation>
    <scope>NUCLEOTIDE SEQUENCE</scope>
    <source>
        <strain evidence="17">E1425</strain>
    </source>
</reference>
<dbReference type="Proteomes" id="UP000827284">
    <property type="component" value="Unassembled WGS sequence"/>
</dbReference>
<feature type="region of interest" description="Disordered" evidence="15">
    <location>
        <begin position="594"/>
        <end position="635"/>
    </location>
</feature>
<keyword evidence="7 17" id="KW-0347">Helicase</keyword>
<keyword evidence="18" id="KW-1185">Reference proteome</keyword>
<dbReference type="SMART" id="SM00350">
    <property type="entry name" value="MCM"/>
    <property type="match status" value="1"/>
</dbReference>
<evidence type="ECO:0000256" key="3">
    <source>
        <dbReference type="ARBA" id="ARBA00012551"/>
    </source>
</evidence>
<dbReference type="EMBL" id="BQFW01000008">
    <property type="protein sequence ID" value="GJJ74025.1"/>
    <property type="molecule type" value="Genomic_DNA"/>
</dbReference>
<dbReference type="Pfam" id="PF17855">
    <property type="entry name" value="MCM_lid"/>
    <property type="match status" value="1"/>
</dbReference>
<dbReference type="Pfam" id="PF17207">
    <property type="entry name" value="MCM_OB"/>
    <property type="match status" value="1"/>
</dbReference>
<dbReference type="InterPro" id="IPR058768">
    <property type="entry name" value="MCM9_N"/>
</dbReference>
<dbReference type="InterPro" id="IPR003593">
    <property type="entry name" value="AAA+_ATPase"/>
</dbReference>
<feature type="domain" description="MCM C-terminal AAA(+) ATPase" evidence="16">
    <location>
        <begin position="326"/>
        <end position="529"/>
    </location>
</feature>
<dbReference type="InterPro" id="IPR027417">
    <property type="entry name" value="P-loop_NTPase"/>
</dbReference>
<organism evidence="17 18">
    <name type="scientific">Entomortierella parvispora</name>
    <dbReference type="NCBI Taxonomy" id="205924"/>
    <lineage>
        <taxon>Eukaryota</taxon>
        <taxon>Fungi</taxon>
        <taxon>Fungi incertae sedis</taxon>
        <taxon>Mucoromycota</taxon>
        <taxon>Mortierellomycotina</taxon>
        <taxon>Mortierellomycetes</taxon>
        <taxon>Mortierellales</taxon>
        <taxon>Mortierellaceae</taxon>
        <taxon>Entomortierella</taxon>
    </lineage>
</organism>
<dbReference type="GO" id="GO:0006279">
    <property type="term" value="P:premeiotic DNA replication"/>
    <property type="evidence" value="ECO:0007669"/>
    <property type="project" value="UniProtKB-ARBA"/>
</dbReference>
<dbReference type="GO" id="GO:0000724">
    <property type="term" value="P:double-strand break repair via homologous recombination"/>
    <property type="evidence" value="ECO:0007669"/>
    <property type="project" value="TreeGrafter"/>
</dbReference>
<feature type="compositionally biased region" description="Acidic residues" evidence="15">
    <location>
        <begin position="885"/>
        <end position="896"/>
    </location>
</feature>
<evidence type="ECO:0000256" key="7">
    <source>
        <dbReference type="ARBA" id="ARBA00022806"/>
    </source>
</evidence>
<keyword evidence="11" id="KW-0539">Nucleus</keyword>
<dbReference type="PROSITE" id="PS50051">
    <property type="entry name" value="MCM_2"/>
    <property type="match status" value="1"/>
</dbReference>
<keyword evidence="5" id="KW-0227">DNA damage</keyword>
<dbReference type="SMART" id="SM00382">
    <property type="entry name" value="AAA"/>
    <property type="match status" value="1"/>
</dbReference>
<dbReference type="Gene3D" id="3.40.50.300">
    <property type="entry name" value="P-loop containing nucleotide triphosphate hydrolases"/>
    <property type="match status" value="1"/>
</dbReference>
<dbReference type="InterPro" id="IPR001208">
    <property type="entry name" value="MCM_dom"/>
</dbReference>
<evidence type="ECO:0000256" key="2">
    <source>
        <dbReference type="ARBA" id="ARBA00008010"/>
    </source>
</evidence>
<evidence type="ECO:0000313" key="17">
    <source>
        <dbReference type="EMBL" id="GJJ74025.1"/>
    </source>
</evidence>
<evidence type="ECO:0000256" key="9">
    <source>
        <dbReference type="ARBA" id="ARBA00023125"/>
    </source>
</evidence>
<feature type="compositionally biased region" description="Basic and acidic residues" evidence="15">
    <location>
        <begin position="907"/>
        <end position="916"/>
    </location>
</feature>
<feature type="region of interest" description="Disordered" evidence="15">
    <location>
        <begin position="768"/>
        <end position="831"/>
    </location>
</feature>
<comment type="catalytic activity">
    <reaction evidence="13">
        <text>ATP + H2O = ADP + phosphate + H(+)</text>
        <dbReference type="Rhea" id="RHEA:13065"/>
        <dbReference type="ChEBI" id="CHEBI:15377"/>
        <dbReference type="ChEBI" id="CHEBI:15378"/>
        <dbReference type="ChEBI" id="CHEBI:30616"/>
        <dbReference type="ChEBI" id="CHEBI:43474"/>
        <dbReference type="ChEBI" id="CHEBI:456216"/>
        <dbReference type="EC" id="3.6.4.12"/>
    </reaction>
</comment>
<sequence length="952" mass="105758">MVEIDAEREQQFRAALTQGILDRHHEDVCEILFAPDTSQHYSLVIDIMALVDSASDSQLWSQLALSPHTVLPILDSILQDVQKELIRINEEPPTHSQYHNGDYSRTPMFLKSKCSARIMGLPAAESRRMTIPNSADVGTFLSITATVVRTGAVKMLESAKKCYCATCKQYFDVVPDVEQYNQIEMPTRCGATGNTKPCPGSKFQIVESVPGQMPDGCRDYQEIKIQEQTNKLSMGTIPGSMVVILHDDLVDHAKSGDDVTITGTVIRRWKPTQAGERCDIELALLANHVFIHNEQRVGVGVTEEQRLEFEQFWHYSRIVTRKQFSARNSILSQICPKVYGLYIVKLAVMLVLTGGVQKVDRSGLKVRGEPHLLLVGDPGTGKSQFLKYAAELNPRSVLTTGIGSSSAGLTATAVRDGNEWQLEAGALVLADRGLCCIDEFGGMRANDKTAIHEAMEQQTISIAKAGIVCKLNTRCSVIAATNPKGKYDPEQSVSINIALASPLLSRFDIVLVLMDTGNINWDQKISSFILKNRMYIDGENVPLKTTLSRKDILRRRSRLRRRRKLRELEEQGITDPGEVEAALILDREAEEHERLEEERQLENAEAAQNDEDDESQEGRGNRSGDMAGPNSEVKQEPWPIDKLKAYLIWTKSTFEPRLTPPAEQVLVSYYQLQRRADIRNAARTTIRLLESLIRLSQAHARLMARDQVTVEDAVVIVSLMETTAQGGAALLGAINPLHASFPKNAEDEYRRQEEAMLGRLGLMHLASNATQSDEDENTIGRNEDSRPRAAKRRRPGSNSDGTTSRYFQGGEKNDHGLSNGRTLGANGSASSMVLGDDEEAAMLNKYRALDGVHIKEEEEDNEEPLIDRRTSRRSAAAVPVLPPTQEDEDDDGEDDERMQRNRKKIDKGKGVDRDLHPLLPSVNSGSPMVDDDEEEGPYPYGQGPSDQGSPEI</sequence>
<keyword evidence="8 14" id="KW-0067">ATP-binding</keyword>
<keyword evidence="10" id="KW-0234">DNA repair</keyword>
<dbReference type="EC" id="3.6.4.12" evidence="3"/>
<evidence type="ECO:0000256" key="5">
    <source>
        <dbReference type="ARBA" id="ARBA00022763"/>
    </source>
</evidence>
<dbReference type="GO" id="GO:0042555">
    <property type="term" value="C:MCM complex"/>
    <property type="evidence" value="ECO:0007669"/>
    <property type="project" value="UniProtKB-ARBA"/>
</dbReference>
<gene>
    <name evidence="17" type="ORF">EMPS_06383</name>
</gene>
<feature type="region of interest" description="Disordered" evidence="15">
    <location>
        <begin position="854"/>
        <end position="952"/>
    </location>
</feature>
<dbReference type="GO" id="GO:0017116">
    <property type="term" value="F:single-stranded DNA helicase activity"/>
    <property type="evidence" value="ECO:0007669"/>
    <property type="project" value="TreeGrafter"/>
</dbReference>
<dbReference type="GO" id="GO:0043596">
    <property type="term" value="C:nuclear replication fork"/>
    <property type="evidence" value="ECO:0007669"/>
    <property type="project" value="UniProtKB-ARBA"/>
</dbReference>
<evidence type="ECO:0000256" key="14">
    <source>
        <dbReference type="RuleBase" id="RU004070"/>
    </source>
</evidence>
<evidence type="ECO:0000256" key="10">
    <source>
        <dbReference type="ARBA" id="ARBA00023204"/>
    </source>
</evidence>
<dbReference type="SUPFAM" id="SSF52540">
    <property type="entry name" value="P-loop containing nucleoside triphosphate hydrolases"/>
    <property type="match status" value="1"/>
</dbReference>
<dbReference type="Pfam" id="PF00493">
    <property type="entry name" value="MCM"/>
    <property type="match status" value="1"/>
</dbReference>
<dbReference type="InterPro" id="IPR033762">
    <property type="entry name" value="MCM_OB"/>
</dbReference>
<reference evidence="17" key="1">
    <citation type="submission" date="2021-11" db="EMBL/GenBank/DDBJ databases">
        <authorList>
            <person name="Herlambang A."/>
            <person name="Guo Y."/>
            <person name="Takashima Y."/>
            <person name="Nishizawa T."/>
        </authorList>
    </citation>
    <scope>NUCLEOTIDE SEQUENCE</scope>
    <source>
        <strain evidence="17">E1425</strain>
    </source>
</reference>
<dbReference type="GO" id="GO:0005656">
    <property type="term" value="C:nuclear pre-replicative complex"/>
    <property type="evidence" value="ECO:0007669"/>
    <property type="project" value="UniProtKB-ARBA"/>
</dbReference>
<dbReference type="Pfam" id="PF26066">
    <property type="entry name" value="MCM9_N"/>
    <property type="match status" value="1"/>
</dbReference>
<comment type="similarity">
    <text evidence="2 14">Belongs to the MCM family.</text>
</comment>
<accession>A0A9P3HC68</accession>
<keyword evidence="4 14" id="KW-0547">Nucleotide-binding</keyword>
<feature type="compositionally biased region" description="Polar residues" evidence="15">
    <location>
        <begin position="819"/>
        <end position="831"/>
    </location>
</feature>
<comment type="subcellular location">
    <subcellularLocation>
        <location evidence="1">Nucleus</location>
    </subcellularLocation>
</comment>
<dbReference type="InterPro" id="IPR031327">
    <property type="entry name" value="MCM"/>
</dbReference>
<dbReference type="PANTHER" id="PTHR11630:SF48">
    <property type="entry name" value="DNA HELICASE MCM9"/>
    <property type="match status" value="1"/>
</dbReference>
<evidence type="ECO:0000256" key="8">
    <source>
        <dbReference type="ARBA" id="ARBA00022840"/>
    </source>
</evidence>
<dbReference type="GO" id="GO:0005524">
    <property type="term" value="F:ATP binding"/>
    <property type="evidence" value="ECO:0007669"/>
    <property type="project" value="UniProtKB-KW"/>
</dbReference>
<name>A0A9P3HC68_9FUNG</name>
<evidence type="ECO:0000256" key="15">
    <source>
        <dbReference type="SAM" id="MobiDB-lite"/>
    </source>
</evidence>
<dbReference type="PRINTS" id="PR01657">
    <property type="entry name" value="MCMFAMILY"/>
</dbReference>
<dbReference type="Gene3D" id="2.40.50.140">
    <property type="entry name" value="Nucleic acid-binding proteins"/>
    <property type="match status" value="1"/>
</dbReference>
<dbReference type="OrthoDB" id="6274823at2759"/>
<comment type="caution">
    <text evidence="17">The sequence shown here is derived from an EMBL/GenBank/DDBJ whole genome shotgun (WGS) entry which is preliminary data.</text>
</comment>
<dbReference type="SUPFAM" id="SSF50249">
    <property type="entry name" value="Nucleic acid-binding proteins"/>
    <property type="match status" value="1"/>
</dbReference>
<evidence type="ECO:0000256" key="11">
    <source>
        <dbReference type="ARBA" id="ARBA00023242"/>
    </source>
</evidence>
<dbReference type="GO" id="GO:0016787">
    <property type="term" value="F:hydrolase activity"/>
    <property type="evidence" value="ECO:0007669"/>
    <property type="project" value="UniProtKB-KW"/>
</dbReference>
<dbReference type="InterPro" id="IPR041562">
    <property type="entry name" value="MCM_lid"/>
</dbReference>
<keyword evidence="6" id="KW-0378">Hydrolase</keyword>
<dbReference type="PANTHER" id="PTHR11630">
    <property type="entry name" value="DNA REPLICATION LICENSING FACTOR MCM FAMILY MEMBER"/>
    <property type="match status" value="1"/>
</dbReference>
<evidence type="ECO:0000259" key="16">
    <source>
        <dbReference type="PROSITE" id="PS50051"/>
    </source>
</evidence>
<protein>
    <recommendedName>
        <fullName evidence="3">DNA helicase</fullName>
        <ecNumber evidence="3">3.6.4.12</ecNumber>
    </recommendedName>
    <alternativeName>
        <fullName evidence="12">Minichromosome maintenance 9</fullName>
    </alternativeName>
</protein>
<dbReference type="AlphaFoldDB" id="A0A9P3HC68"/>
<dbReference type="InterPro" id="IPR012340">
    <property type="entry name" value="NA-bd_OB-fold"/>
</dbReference>
<evidence type="ECO:0000256" key="1">
    <source>
        <dbReference type="ARBA" id="ARBA00004123"/>
    </source>
</evidence>
<dbReference type="GO" id="GO:0003697">
    <property type="term" value="F:single-stranded DNA binding"/>
    <property type="evidence" value="ECO:0007669"/>
    <property type="project" value="TreeGrafter"/>
</dbReference>
<evidence type="ECO:0000256" key="4">
    <source>
        <dbReference type="ARBA" id="ARBA00022741"/>
    </source>
</evidence>
<feature type="compositionally biased region" description="Polar residues" evidence="15">
    <location>
        <begin position="796"/>
        <end position="806"/>
    </location>
</feature>
<dbReference type="GO" id="GO:0031261">
    <property type="term" value="C:DNA replication preinitiation complex"/>
    <property type="evidence" value="ECO:0007669"/>
    <property type="project" value="UniProtKB-ARBA"/>
</dbReference>